<proteinExistence type="predicted"/>
<sequence length="272" mass="32184">MREHINEVIKQIEQDNDVKILFACESGSRAWGFPSKDSDYDVRFIYIHKPNWYLSIDQKRDVIEIPTRDHISIPMDPLLDLSGWELTKALRLFRKSNTPLLEWLKSSIVYYQSYSTIERMRELDKNIFSPTSCLYHYLNMAKGNFREYLQGNEVRIKKYFYVLRPILAAKWIEKYNAIPPMEFQALLEDILEPGELKESVSTLLKRKIAGEELNLEPKVDIINEYINKEIEHLEAYTKGLNLDIPDPTMELDLLFRNTLKEVWNEELTELCN</sequence>
<dbReference type="PANTHER" id="PTHR34817:SF2">
    <property type="entry name" value="NUCLEOTIDYLTRANSFERASE"/>
    <property type="match status" value="1"/>
</dbReference>
<keyword evidence="2" id="KW-1185">Reference proteome</keyword>
<dbReference type="AlphaFoldDB" id="A0A1H0WZZ0"/>
<accession>A0A1H0WZZ0</accession>
<name>A0A1H0WZZ0_9BACI</name>
<evidence type="ECO:0008006" key="3">
    <source>
        <dbReference type="Google" id="ProtNLM"/>
    </source>
</evidence>
<dbReference type="EMBL" id="FNJU01000021">
    <property type="protein sequence ID" value="SDP96273.1"/>
    <property type="molecule type" value="Genomic_DNA"/>
</dbReference>
<dbReference type="Proteomes" id="UP000199159">
    <property type="component" value="Unassembled WGS sequence"/>
</dbReference>
<reference evidence="2" key="1">
    <citation type="submission" date="2016-10" db="EMBL/GenBank/DDBJ databases">
        <authorList>
            <person name="Varghese N."/>
            <person name="Submissions S."/>
        </authorList>
    </citation>
    <scope>NUCLEOTIDE SEQUENCE [LARGE SCALE GENOMIC DNA]</scope>
    <source>
        <strain evidence="2">IBRC-M10078</strain>
    </source>
</reference>
<dbReference type="PANTHER" id="PTHR34817">
    <property type="entry name" value="NUCLEOTIDYLTRANSFERASE"/>
    <property type="match status" value="1"/>
</dbReference>
<dbReference type="STRING" id="930152.SAMN05216565_12110"/>
<evidence type="ECO:0000313" key="2">
    <source>
        <dbReference type="Proteomes" id="UP000199159"/>
    </source>
</evidence>
<dbReference type="RefSeq" id="WP_090859614.1">
    <property type="nucleotide sequence ID" value="NZ_FNJU01000021.1"/>
</dbReference>
<gene>
    <name evidence="1" type="ORF">SAMN05216565_12110</name>
</gene>
<dbReference type="Pfam" id="PF10127">
    <property type="entry name" value="RlaP"/>
    <property type="match status" value="1"/>
</dbReference>
<evidence type="ECO:0000313" key="1">
    <source>
        <dbReference type="EMBL" id="SDP96273.1"/>
    </source>
</evidence>
<organism evidence="1 2">
    <name type="scientific">Litchfieldia salsa</name>
    <dbReference type="NCBI Taxonomy" id="930152"/>
    <lineage>
        <taxon>Bacteria</taxon>
        <taxon>Bacillati</taxon>
        <taxon>Bacillota</taxon>
        <taxon>Bacilli</taxon>
        <taxon>Bacillales</taxon>
        <taxon>Bacillaceae</taxon>
        <taxon>Litchfieldia</taxon>
    </lineage>
</organism>
<dbReference type="OrthoDB" id="9796845at2"/>
<protein>
    <recommendedName>
        <fullName evidence="3">Nucleotidyltransferase</fullName>
    </recommendedName>
</protein>
<dbReference type="InterPro" id="IPR018775">
    <property type="entry name" value="RlaP"/>
</dbReference>